<dbReference type="OMA" id="NMAWAAD"/>
<keyword evidence="3" id="KW-0698">rRNA processing</keyword>
<dbReference type="GO" id="GO:0006364">
    <property type="term" value="P:rRNA processing"/>
    <property type="evidence" value="ECO:0007669"/>
    <property type="project" value="UniProtKB-KW"/>
</dbReference>
<name>A0A0P1AVK5_PLAHL</name>
<dbReference type="PROSITE" id="PS50174">
    <property type="entry name" value="G_PATCH"/>
    <property type="match status" value="1"/>
</dbReference>
<evidence type="ECO:0000259" key="8">
    <source>
        <dbReference type="PROSITE" id="PS50174"/>
    </source>
</evidence>
<evidence type="ECO:0000256" key="3">
    <source>
        <dbReference type="ARBA" id="ARBA00022552"/>
    </source>
</evidence>
<dbReference type="GeneID" id="36397119"/>
<feature type="compositionally biased region" description="Basic residues" evidence="7">
    <location>
        <begin position="159"/>
        <end position="170"/>
    </location>
</feature>
<feature type="compositionally biased region" description="Basic residues" evidence="7">
    <location>
        <begin position="133"/>
        <end position="149"/>
    </location>
</feature>
<comment type="subcellular location">
    <subcellularLocation>
        <location evidence="1">Nucleus</location>
        <location evidence="1">Nucleolus</location>
    </subcellularLocation>
</comment>
<reference evidence="10" key="1">
    <citation type="submission" date="2014-09" db="EMBL/GenBank/DDBJ databases">
        <authorList>
            <person name="Sharma Rahul"/>
            <person name="Thines Marco"/>
        </authorList>
    </citation>
    <scope>NUCLEOTIDE SEQUENCE [LARGE SCALE GENOMIC DNA]</scope>
</reference>
<evidence type="ECO:0000313" key="10">
    <source>
        <dbReference type="Proteomes" id="UP000054928"/>
    </source>
</evidence>
<comment type="similarity">
    <text evidence="5">Belongs to the PINX1 family.</text>
</comment>
<keyword evidence="2" id="KW-0690">Ribosome biogenesis</keyword>
<evidence type="ECO:0000256" key="7">
    <source>
        <dbReference type="SAM" id="MobiDB-lite"/>
    </source>
</evidence>
<protein>
    <recommendedName>
        <fullName evidence="6">PinX1-related protein 1</fullName>
    </recommendedName>
</protein>
<dbReference type="GO" id="GO:0005730">
    <property type="term" value="C:nucleolus"/>
    <property type="evidence" value="ECO:0007669"/>
    <property type="project" value="UniProtKB-SubCell"/>
</dbReference>
<evidence type="ECO:0000313" key="9">
    <source>
        <dbReference type="EMBL" id="CEG45792.1"/>
    </source>
</evidence>
<dbReference type="InterPro" id="IPR000467">
    <property type="entry name" value="G_patch_dom"/>
</dbReference>
<evidence type="ECO:0000256" key="5">
    <source>
        <dbReference type="ARBA" id="ARBA00038007"/>
    </source>
</evidence>
<evidence type="ECO:0000256" key="2">
    <source>
        <dbReference type="ARBA" id="ARBA00022517"/>
    </source>
</evidence>
<dbReference type="SMART" id="SM00443">
    <property type="entry name" value="G_patch"/>
    <property type="match status" value="1"/>
</dbReference>
<sequence>MAYAMRAVNVISSDSARTDNAGQTMVAVGGMQNMAWASDTSKFGFKMLVKMGWSAGKGVGKHLQGQATHVKVARRSENLGVGCSLKQAEVQGWAETAGGFADVLNALNNSYSCKTCPEVDRLDESDSSDTCFGKKRQKSEKKKAKKAKKVKSEDESKTSKKSKKSKKRKKVGIEKTTISRRLHYRRRQTNKDAKSYSAEEMAAILGVASSAYKPAVG</sequence>
<keyword evidence="10" id="KW-1185">Reference proteome</keyword>
<dbReference type="RefSeq" id="XP_024582161.1">
    <property type="nucleotide sequence ID" value="XM_024716576.1"/>
</dbReference>
<dbReference type="OrthoDB" id="29523at2759"/>
<feature type="region of interest" description="Disordered" evidence="7">
    <location>
        <begin position="121"/>
        <end position="198"/>
    </location>
</feature>
<evidence type="ECO:0000256" key="6">
    <source>
        <dbReference type="ARBA" id="ARBA00041961"/>
    </source>
</evidence>
<dbReference type="PANTHER" id="PTHR23149:SF31">
    <property type="entry name" value="PROTEIN PXR1"/>
    <property type="match status" value="1"/>
</dbReference>
<keyword evidence="4" id="KW-0539">Nucleus</keyword>
<dbReference type="GO" id="GO:0003676">
    <property type="term" value="F:nucleic acid binding"/>
    <property type="evidence" value="ECO:0007669"/>
    <property type="project" value="InterPro"/>
</dbReference>
<accession>A0A0P1AVK5</accession>
<feature type="domain" description="G-patch" evidence="8">
    <location>
        <begin position="40"/>
        <end position="86"/>
    </location>
</feature>
<dbReference type="Pfam" id="PF01585">
    <property type="entry name" value="G-patch"/>
    <property type="match status" value="1"/>
</dbReference>
<dbReference type="AlphaFoldDB" id="A0A0P1AVK5"/>
<evidence type="ECO:0000256" key="1">
    <source>
        <dbReference type="ARBA" id="ARBA00004604"/>
    </source>
</evidence>
<dbReference type="STRING" id="4781.A0A0P1AVK5"/>
<organism evidence="9 10">
    <name type="scientific">Plasmopara halstedii</name>
    <name type="common">Downy mildew of sunflower</name>
    <dbReference type="NCBI Taxonomy" id="4781"/>
    <lineage>
        <taxon>Eukaryota</taxon>
        <taxon>Sar</taxon>
        <taxon>Stramenopiles</taxon>
        <taxon>Oomycota</taxon>
        <taxon>Peronosporomycetes</taxon>
        <taxon>Peronosporales</taxon>
        <taxon>Peronosporaceae</taxon>
        <taxon>Plasmopara</taxon>
    </lineage>
</organism>
<dbReference type="Proteomes" id="UP000054928">
    <property type="component" value="Unassembled WGS sequence"/>
</dbReference>
<dbReference type="EMBL" id="CCYD01001640">
    <property type="protein sequence ID" value="CEG45792.1"/>
    <property type="molecule type" value="Genomic_DNA"/>
</dbReference>
<evidence type="ECO:0000256" key="4">
    <source>
        <dbReference type="ARBA" id="ARBA00023242"/>
    </source>
</evidence>
<dbReference type="PANTHER" id="PTHR23149">
    <property type="entry name" value="G PATCH DOMAIN CONTAINING PROTEIN"/>
    <property type="match status" value="1"/>
</dbReference>
<proteinExistence type="inferred from homology"/>
<dbReference type="InterPro" id="IPR050656">
    <property type="entry name" value="PINX1"/>
</dbReference>
<feature type="compositionally biased region" description="Basic residues" evidence="7">
    <location>
        <begin position="178"/>
        <end position="188"/>
    </location>
</feature>